<dbReference type="AlphaFoldDB" id="A0AAW1HA22"/>
<gene>
    <name evidence="1" type="ORF">RND81_12G133700</name>
</gene>
<protein>
    <submittedName>
        <fullName evidence="1">Uncharacterized protein</fullName>
    </submittedName>
</protein>
<organism evidence="1 2">
    <name type="scientific">Saponaria officinalis</name>
    <name type="common">Common soapwort</name>
    <name type="synonym">Lychnis saponaria</name>
    <dbReference type="NCBI Taxonomy" id="3572"/>
    <lineage>
        <taxon>Eukaryota</taxon>
        <taxon>Viridiplantae</taxon>
        <taxon>Streptophyta</taxon>
        <taxon>Embryophyta</taxon>
        <taxon>Tracheophyta</taxon>
        <taxon>Spermatophyta</taxon>
        <taxon>Magnoliopsida</taxon>
        <taxon>eudicotyledons</taxon>
        <taxon>Gunneridae</taxon>
        <taxon>Pentapetalae</taxon>
        <taxon>Caryophyllales</taxon>
        <taxon>Caryophyllaceae</taxon>
        <taxon>Caryophylleae</taxon>
        <taxon>Saponaria</taxon>
    </lineage>
</organism>
<evidence type="ECO:0000313" key="1">
    <source>
        <dbReference type="EMBL" id="KAK9672906.1"/>
    </source>
</evidence>
<reference evidence="1" key="1">
    <citation type="submission" date="2024-03" db="EMBL/GenBank/DDBJ databases">
        <title>WGS assembly of Saponaria officinalis var. Norfolk2.</title>
        <authorList>
            <person name="Jenkins J."/>
            <person name="Shu S."/>
            <person name="Grimwood J."/>
            <person name="Barry K."/>
            <person name="Goodstein D."/>
            <person name="Schmutz J."/>
            <person name="Leebens-Mack J."/>
            <person name="Osbourn A."/>
        </authorList>
    </citation>
    <scope>NUCLEOTIDE SEQUENCE [LARGE SCALE GENOMIC DNA]</scope>
    <source>
        <strain evidence="1">JIC</strain>
    </source>
</reference>
<name>A0AAW1HA22_SAPOF</name>
<dbReference type="EMBL" id="JBDFQZ010000012">
    <property type="protein sequence ID" value="KAK9672906.1"/>
    <property type="molecule type" value="Genomic_DNA"/>
</dbReference>
<accession>A0AAW1HA22</accession>
<proteinExistence type="predicted"/>
<dbReference type="Proteomes" id="UP001443914">
    <property type="component" value="Unassembled WGS sequence"/>
</dbReference>
<evidence type="ECO:0000313" key="2">
    <source>
        <dbReference type="Proteomes" id="UP001443914"/>
    </source>
</evidence>
<keyword evidence="2" id="KW-1185">Reference proteome</keyword>
<comment type="caution">
    <text evidence="1">The sequence shown here is derived from an EMBL/GenBank/DDBJ whole genome shotgun (WGS) entry which is preliminary data.</text>
</comment>
<sequence>MAFMKLERIYFGGWFIWRNFGKLSEESVGWCSIIILVAGSSRERSVDDLRDWPVQLTEVPNCSLVCSCIISFLIFNSHKRCRLLVPSVQRQTELWSRYLRRMVKDKRTRTGTRIPSSYRDGKRRGNSHVTVICDRVVSLLKWLRILCRKVKGGVGSVSVWKIWVRPLVENRRRGNPMIGRVAPFSL</sequence>